<gene>
    <name evidence="2" type="ORF">L284_00360</name>
</gene>
<name>T0I603_9SPHN</name>
<dbReference type="eggNOG" id="ENOG5032YSV">
    <property type="taxonomic scope" value="Bacteria"/>
</dbReference>
<dbReference type="EMBL" id="ATHL01000001">
    <property type="protein sequence ID" value="EQB19773.1"/>
    <property type="molecule type" value="Genomic_DNA"/>
</dbReference>
<comment type="caution">
    <text evidence="2">The sequence shown here is derived from an EMBL/GenBank/DDBJ whole genome shotgun (WGS) entry which is preliminary data.</text>
</comment>
<keyword evidence="3" id="KW-1185">Reference proteome</keyword>
<dbReference type="Proteomes" id="UP000015527">
    <property type="component" value="Unassembled WGS sequence"/>
</dbReference>
<proteinExistence type="predicted"/>
<reference evidence="2 3" key="1">
    <citation type="journal article" date="2013" name="Genome Announc.">
        <title>Genome Sequence of Novosphingobium lindaniclasticum LE124T, Isolated from a Hexachlorocyclohexane Dumpsite.</title>
        <authorList>
            <person name="Saxena A."/>
            <person name="Nayyar N."/>
            <person name="Sangwan N."/>
            <person name="Kumari R."/>
            <person name="Khurana J.P."/>
            <person name="Lal R."/>
        </authorList>
    </citation>
    <scope>NUCLEOTIDE SEQUENCE [LARGE SCALE GENOMIC DNA]</scope>
    <source>
        <strain evidence="2 3">LE124</strain>
    </source>
</reference>
<feature type="transmembrane region" description="Helical" evidence="1">
    <location>
        <begin position="24"/>
        <end position="41"/>
    </location>
</feature>
<feature type="transmembrane region" description="Helical" evidence="1">
    <location>
        <begin position="48"/>
        <end position="67"/>
    </location>
</feature>
<dbReference type="AlphaFoldDB" id="T0I603"/>
<protein>
    <recommendedName>
        <fullName evidence="4">Sodium/calcium exchanger membrane region domain-containing protein</fullName>
    </recommendedName>
</protein>
<dbReference type="RefSeq" id="WP_021232075.1">
    <property type="nucleotide sequence ID" value="NZ_ATHL01000001.1"/>
</dbReference>
<evidence type="ECO:0008006" key="4">
    <source>
        <dbReference type="Google" id="ProtNLM"/>
    </source>
</evidence>
<dbReference type="OrthoDB" id="9813621at2"/>
<dbReference type="PATRIC" id="fig|1096930.3.peg.73"/>
<accession>T0I603</accession>
<organism evidence="2 3">
    <name type="scientific">Novosphingobium lindaniclasticum LE124</name>
    <dbReference type="NCBI Taxonomy" id="1096930"/>
    <lineage>
        <taxon>Bacteria</taxon>
        <taxon>Pseudomonadati</taxon>
        <taxon>Pseudomonadota</taxon>
        <taxon>Alphaproteobacteria</taxon>
        <taxon>Sphingomonadales</taxon>
        <taxon>Sphingomonadaceae</taxon>
        <taxon>Novosphingobium</taxon>
    </lineage>
</organism>
<keyword evidence="1" id="KW-1133">Transmembrane helix</keyword>
<evidence type="ECO:0000313" key="2">
    <source>
        <dbReference type="EMBL" id="EQB19773.1"/>
    </source>
</evidence>
<sequence length="74" mass="8001">MSPLLLPLIAMQFTSEVRWDLADFGMASMLLFTLGATIEVARRLSRRPLVRAGMIGPVVAVVALVWAEAAVGVF</sequence>
<evidence type="ECO:0000313" key="3">
    <source>
        <dbReference type="Proteomes" id="UP000015527"/>
    </source>
</evidence>
<keyword evidence="1" id="KW-0812">Transmembrane</keyword>
<evidence type="ECO:0000256" key="1">
    <source>
        <dbReference type="SAM" id="Phobius"/>
    </source>
</evidence>
<keyword evidence="1" id="KW-0472">Membrane</keyword>